<name>A0A5D0TYJ0_9ACTN</name>
<organism evidence="3 4">
    <name type="scientific">Actinomadura syzygii</name>
    <dbReference type="NCBI Taxonomy" id="1427538"/>
    <lineage>
        <taxon>Bacteria</taxon>
        <taxon>Bacillati</taxon>
        <taxon>Actinomycetota</taxon>
        <taxon>Actinomycetes</taxon>
        <taxon>Streptosporangiales</taxon>
        <taxon>Thermomonosporaceae</taxon>
        <taxon>Actinomadura</taxon>
    </lineage>
</organism>
<feature type="chain" id="PRO_5022911069" description="LysM peptidoglycan-binding domain-containing protein" evidence="2">
    <location>
        <begin position="22"/>
        <end position="495"/>
    </location>
</feature>
<accession>A0A5D0TYJ0</accession>
<dbReference type="OrthoDB" id="8444614at2"/>
<evidence type="ECO:0008006" key="5">
    <source>
        <dbReference type="Google" id="ProtNLM"/>
    </source>
</evidence>
<dbReference type="RefSeq" id="WP_148353406.1">
    <property type="nucleotide sequence ID" value="NZ_JBHSBF010000030.1"/>
</dbReference>
<feature type="compositionally biased region" description="Pro residues" evidence="1">
    <location>
        <begin position="287"/>
        <end position="304"/>
    </location>
</feature>
<gene>
    <name evidence="3" type="ORF">FXF65_30105</name>
</gene>
<evidence type="ECO:0000313" key="4">
    <source>
        <dbReference type="Proteomes" id="UP000322634"/>
    </source>
</evidence>
<reference evidence="3 4" key="1">
    <citation type="submission" date="2019-08" db="EMBL/GenBank/DDBJ databases">
        <title>Actinomadura sp. nov. CYP1-5 isolated from mountain soil.</title>
        <authorList>
            <person name="Songsumanus A."/>
            <person name="Kuncharoen N."/>
            <person name="Kudo T."/>
            <person name="Yuki M."/>
            <person name="Igarashi Y."/>
            <person name="Tanasupawat S."/>
        </authorList>
    </citation>
    <scope>NUCLEOTIDE SEQUENCE [LARGE SCALE GENOMIC DNA]</scope>
    <source>
        <strain evidence="3 4">GKU157</strain>
    </source>
</reference>
<dbReference type="EMBL" id="VSFF01000011">
    <property type="protein sequence ID" value="TYC11198.1"/>
    <property type="molecule type" value="Genomic_DNA"/>
</dbReference>
<evidence type="ECO:0000256" key="1">
    <source>
        <dbReference type="SAM" id="MobiDB-lite"/>
    </source>
</evidence>
<keyword evidence="2" id="KW-0732">Signal</keyword>
<comment type="caution">
    <text evidence="3">The sequence shown here is derived from an EMBL/GenBank/DDBJ whole genome shotgun (WGS) entry which is preliminary data.</text>
</comment>
<sequence>MKSVLLVLGFAGGLALAPLQAAGPVPVHAVLAAAADVKYYVVARPRDGRPEFLYDIARRTLRDGARAEEIFELNKGRPQPGGGRLTSPETIEPGWVLVLPADAAGPGVRTGEPSASGVPAAPPGAEAARADGPLCSLPVVPALAAGAGTFIGVVLLMGGITSVRAKRRITGGARRRRAEEHETAAAREAVDTGFWGRDDEADDSGRRLFRRRRTEPPDDAWPQQNDAWPQENDAWHRENDAWHRANASGFWPPEGENIRRPESPELWALPRAAARPRPGRDGHDGPPPRSDPFGRPDPAPPAAPPAAELTMPDLPPLVEYEVGFGDDLVALAVSGHAKATFWRPLPHDVPDGLAVVCLGAASRGCLFLDLGAVSGTVGIKGPADAVARLAEALVHQLSTDAGHASVALVGEVLAEMPDGPRVSRVRALSALAPGGGRGPVVAVMSAESAAEPDPPGGPWIVRLRLGGAGASCLMTVTPNRVPRARSAPDPQETRA</sequence>
<feature type="region of interest" description="Disordered" evidence="1">
    <location>
        <begin position="195"/>
        <end position="227"/>
    </location>
</feature>
<protein>
    <recommendedName>
        <fullName evidence="5">LysM peptidoglycan-binding domain-containing protein</fullName>
    </recommendedName>
</protein>
<dbReference type="Proteomes" id="UP000322634">
    <property type="component" value="Unassembled WGS sequence"/>
</dbReference>
<keyword evidence="4" id="KW-1185">Reference proteome</keyword>
<dbReference type="AlphaFoldDB" id="A0A5D0TYJ0"/>
<feature type="region of interest" description="Disordered" evidence="1">
    <location>
        <begin position="246"/>
        <end position="311"/>
    </location>
</feature>
<proteinExistence type="predicted"/>
<evidence type="ECO:0000256" key="2">
    <source>
        <dbReference type="SAM" id="SignalP"/>
    </source>
</evidence>
<evidence type="ECO:0000313" key="3">
    <source>
        <dbReference type="EMBL" id="TYC11198.1"/>
    </source>
</evidence>
<feature type="signal peptide" evidence="2">
    <location>
        <begin position="1"/>
        <end position="21"/>
    </location>
</feature>